<dbReference type="InterPro" id="IPR029052">
    <property type="entry name" value="Metallo-depent_PP-like"/>
</dbReference>
<dbReference type="InterPro" id="IPR000979">
    <property type="entry name" value="Phosphodiesterase_MJ0936/Vps29"/>
</dbReference>
<dbReference type="GO" id="GO:0016787">
    <property type="term" value="F:hydrolase activity"/>
    <property type="evidence" value="ECO:0007669"/>
    <property type="project" value="UniProtKB-UniRule"/>
</dbReference>
<comment type="caution">
    <text evidence="4">The sequence shown here is derived from an EMBL/GenBank/DDBJ whole genome shotgun (WGS) entry which is preliminary data.</text>
</comment>
<dbReference type="InterPro" id="IPR024654">
    <property type="entry name" value="Calcineurin-like_PHP_lpxH"/>
</dbReference>
<dbReference type="EC" id="3.1.4.-" evidence="2"/>
<evidence type="ECO:0000313" key="5">
    <source>
        <dbReference type="Proteomes" id="UP001139971"/>
    </source>
</evidence>
<comment type="cofactor">
    <cofactor evidence="2">
        <name>a divalent metal cation</name>
        <dbReference type="ChEBI" id="CHEBI:60240"/>
    </cofactor>
</comment>
<dbReference type="AlphaFoldDB" id="A0A9X3YHM9"/>
<name>A0A9X3YHM9_9GAMM</name>
<dbReference type="Pfam" id="PF12850">
    <property type="entry name" value="Metallophos_2"/>
    <property type="match status" value="1"/>
</dbReference>
<gene>
    <name evidence="4" type="ORF">OD750_004450</name>
</gene>
<evidence type="ECO:0000313" key="4">
    <source>
        <dbReference type="EMBL" id="MDC8011792.1"/>
    </source>
</evidence>
<keyword evidence="2" id="KW-0479">Metal-binding</keyword>
<evidence type="ECO:0000256" key="2">
    <source>
        <dbReference type="RuleBase" id="RU362039"/>
    </source>
</evidence>
<dbReference type="RefSeq" id="WP_263545092.1">
    <property type="nucleotide sequence ID" value="NZ_JAOVZO020000003.1"/>
</dbReference>
<organism evidence="4 5">
    <name type="scientific">Tahibacter soli</name>
    <dbReference type="NCBI Taxonomy" id="2983605"/>
    <lineage>
        <taxon>Bacteria</taxon>
        <taxon>Pseudomonadati</taxon>
        <taxon>Pseudomonadota</taxon>
        <taxon>Gammaproteobacteria</taxon>
        <taxon>Lysobacterales</taxon>
        <taxon>Rhodanobacteraceae</taxon>
        <taxon>Tahibacter</taxon>
    </lineage>
</organism>
<dbReference type="EMBL" id="JAOVZO020000003">
    <property type="protein sequence ID" value="MDC8011792.1"/>
    <property type="molecule type" value="Genomic_DNA"/>
</dbReference>
<dbReference type="PANTHER" id="PTHR11124">
    <property type="entry name" value="VACUOLAR SORTING PROTEIN VPS29"/>
    <property type="match status" value="1"/>
</dbReference>
<dbReference type="SUPFAM" id="SSF56300">
    <property type="entry name" value="Metallo-dependent phosphatases"/>
    <property type="match status" value="1"/>
</dbReference>
<keyword evidence="5" id="KW-1185">Reference proteome</keyword>
<dbReference type="Gene3D" id="3.60.21.10">
    <property type="match status" value="1"/>
</dbReference>
<evidence type="ECO:0000256" key="1">
    <source>
        <dbReference type="ARBA" id="ARBA00008950"/>
    </source>
</evidence>
<dbReference type="GO" id="GO:0046872">
    <property type="term" value="F:metal ion binding"/>
    <property type="evidence" value="ECO:0007669"/>
    <property type="project" value="UniProtKB-KW"/>
</dbReference>
<dbReference type="NCBIfam" id="TIGR00040">
    <property type="entry name" value="yfcE"/>
    <property type="match status" value="1"/>
</dbReference>
<accession>A0A9X3YHM9</accession>
<reference evidence="4" key="1">
    <citation type="submission" date="2023-02" db="EMBL/GenBank/DDBJ databases">
        <title>Tahibacter soli sp. nov. isolated from soil.</title>
        <authorList>
            <person name="Baek J.H."/>
            <person name="Lee J.K."/>
            <person name="Choi D.G."/>
            <person name="Jeon C.O."/>
        </authorList>
    </citation>
    <scope>NUCLEOTIDE SEQUENCE</scope>
    <source>
        <strain evidence="4">BL</strain>
    </source>
</reference>
<sequence length="185" mass="19353">MRVLIVSDTHGTVDARIVALARDCALVLHAGDVGSADVVDALAGAARDVIAVRGNNDVAAKWPGAQHDRLAALPLERIVDLPGGRVVVVHGDAHPPRSRHAALRRAHAGARAVVYGHSHHMLVDDTAAPWVLNPGAAGKARTNGGPSCLVLDATDDAWRVEAVRFDPPTRVFATDPTGGSHGNRQ</sequence>
<proteinExistence type="inferred from homology"/>
<feature type="domain" description="Calcineurin-like phosphoesterase" evidence="3">
    <location>
        <begin position="1"/>
        <end position="155"/>
    </location>
</feature>
<dbReference type="Proteomes" id="UP001139971">
    <property type="component" value="Unassembled WGS sequence"/>
</dbReference>
<comment type="similarity">
    <text evidence="1 2">Belongs to the metallophosphoesterase superfamily. YfcE family.</text>
</comment>
<protein>
    <recommendedName>
        <fullName evidence="2">Phosphoesterase</fullName>
        <ecNumber evidence="2">3.1.4.-</ecNumber>
    </recommendedName>
</protein>
<evidence type="ECO:0000259" key="3">
    <source>
        <dbReference type="Pfam" id="PF12850"/>
    </source>
</evidence>